<dbReference type="Proteomes" id="UP000282837">
    <property type="component" value="Unassembled WGS sequence"/>
</dbReference>
<protein>
    <submittedName>
        <fullName evidence="1">Uncharacterized protein</fullName>
    </submittedName>
</protein>
<reference evidence="1 2" key="1">
    <citation type="submission" date="2019-01" db="EMBL/GenBank/DDBJ databases">
        <authorList>
            <person name="Chen W.-M."/>
        </authorList>
    </citation>
    <scope>NUCLEOTIDE SEQUENCE [LARGE SCALE GENOMIC DNA]</scope>
    <source>
        <strain evidence="1 2">FSY-9</strain>
    </source>
</reference>
<dbReference type="OrthoDB" id="7576171at2"/>
<comment type="caution">
    <text evidence="1">The sequence shown here is derived from an EMBL/GenBank/DDBJ whole genome shotgun (WGS) entry which is preliminary data.</text>
</comment>
<evidence type="ECO:0000313" key="1">
    <source>
        <dbReference type="EMBL" id="RVU04632.1"/>
    </source>
</evidence>
<dbReference type="EMBL" id="SACO01000007">
    <property type="protein sequence ID" value="RVU04632.1"/>
    <property type="molecule type" value="Genomic_DNA"/>
</dbReference>
<proteinExistence type="predicted"/>
<keyword evidence="2" id="KW-1185">Reference proteome</keyword>
<dbReference type="RefSeq" id="WP_127709318.1">
    <property type="nucleotide sequence ID" value="NZ_SACO01000007.1"/>
</dbReference>
<gene>
    <name evidence="1" type="ORF">EOE18_10720</name>
</gene>
<name>A0A3S2VSJ3_9SPHN</name>
<sequence>MFYTSAFDEFACVPCGITVTNPAMVARIRAHAATISDYEIAAHLGNAIASSTDAAHALAWEQSQLGEVSAETLVDAEYFEELVAAWSLIASERGIDSLDGLLIDVVALH</sequence>
<dbReference type="AlphaFoldDB" id="A0A3S2VSJ3"/>
<organism evidence="1 2">
    <name type="scientific">Novosphingobium umbonatum</name>
    <dbReference type="NCBI Taxonomy" id="1908524"/>
    <lineage>
        <taxon>Bacteria</taxon>
        <taxon>Pseudomonadati</taxon>
        <taxon>Pseudomonadota</taxon>
        <taxon>Alphaproteobacteria</taxon>
        <taxon>Sphingomonadales</taxon>
        <taxon>Sphingomonadaceae</taxon>
        <taxon>Novosphingobium</taxon>
    </lineage>
</organism>
<evidence type="ECO:0000313" key="2">
    <source>
        <dbReference type="Proteomes" id="UP000282837"/>
    </source>
</evidence>
<accession>A0A3S2VSJ3</accession>